<evidence type="ECO:0000256" key="5">
    <source>
        <dbReference type="ARBA" id="ARBA00022679"/>
    </source>
</evidence>
<gene>
    <name evidence="11" type="primary">mcrB</name>
    <name evidence="11" type="ordered locus">MK0651</name>
</gene>
<dbReference type="InterPro" id="IPR009024">
    <property type="entry name" value="Me_CoM_Rdtase_Fd-like_fold"/>
</dbReference>
<comment type="cofactor">
    <cofactor evidence="1">
        <name>coenzyme F430</name>
        <dbReference type="ChEBI" id="CHEBI:60540"/>
    </cofactor>
</comment>
<dbReference type="Gene3D" id="1.20.840.10">
    <property type="entry name" value="Methyl-coenzyme M reductase, alpha/beta subunit, C-terminal"/>
    <property type="match status" value="1"/>
</dbReference>
<evidence type="ECO:0000256" key="1">
    <source>
        <dbReference type="ARBA" id="ARBA00001952"/>
    </source>
</evidence>
<dbReference type="InterPro" id="IPR003179">
    <property type="entry name" value="Me_CoM_Rdtase_bsu"/>
</dbReference>
<feature type="domain" description="Methyl-coenzyme M reductase beta subunit C-terminal" evidence="9">
    <location>
        <begin position="190"/>
        <end position="438"/>
    </location>
</feature>
<dbReference type="Proteomes" id="UP000001826">
    <property type="component" value="Chromosome"/>
</dbReference>
<dbReference type="GO" id="GO:0015948">
    <property type="term" value="P:methanogenesis"/>
    <property type="evidence" value="ECO:0007669"/>
    <property type="project" value="UniProtKB-UniRule"/>
</dbReference>
<dbReference type="STRING" id="190192.MK0651"/>
<dbReference type="InterPro" id="IPR008924">
    <property type="entry name" value="Me_CoM_Rdtase_asu/bsu_C"/>
</dbReference>
<dbReference type="Gene3D" id="3.30.70.470">
    <property type="match status" value="1"/>
</dbReference>
<organism evidence="11 12">
    <name type="scientific">Methanopyrus kandleri (strain AV19 / DSM 6324 / JCM 9639 / NBRC 100938)</name>
    <dbReference type="NCBI Taxonomy" id="190192"/>
    <lineage>
        <taxon>Archaea</taxon>
        <taxon>Methanobacteriati</taxon>
        <taxon>Methanobacteriota</taxon>
        <taxon>Methanomada group</taxon>
        <taxon>Methanopyri</taxon>
        <taxon>Methanopyrales</taxon>
        <taxon>Methanopyraceae</taxon>
        <taxon>Methanopyrus</taxon>
    </lineage>
</organism>
<evidence type="ECO:0000313" key="12">
    <source>
        <dbReference type="Proteomes" id="UP000001826"/>
    </source>
</evidence>
<comment type="subunit">
    <text evidence="8">Hexamer of two alpha, two beta, and two gamma chains.</text>
</comment>
<dbReference type="GeneID" id="1476752"/>
<evidence type="ECO:0000259" key="9">
    <source>
        <dbReference type="Pfam" id="PF02241"/>
    </source>
</evidence>
<dbReference type="InParanoid" id="F1SVF3"/>
<keyword evidence="12" id="KW-1185">Reference proteome</keyword>
<evidence type="ECO:0000256" key="2">
    <source>
        <dbReference type="ARBA" id="ARBA00005149"/>
    </source>
</evidence>
<evidence type="ECO:0000259" key="10">
    <source>
        <dbReference type="Pfam" id="PF02783"/>
    </source>
</evidence>
<comment type="catalytic activity">
    <reaction evidence="7">
        <text>coenzyme B + methyl-coenzyme M = methane + coenzyme M-coenzyme B heterodisulfide</text>
        <dbReference type="Rhea" id="RHEA:12532"/>
        <dbReference type="ChEBI" id="CHEBI:16183"/>
        <dbReference type="ChEBI" id="CHEBI:58286"/>
        <dbReference type="ChEBI" id="CHEBI:58411"/>
        <dbReference type="ChEBI" id="CHEBI:58596"/>
        <dbReference type="EC" id="2.8.4.1"/>
    </reaction>
    <physiologicalReaction direction="left-to-right" evidence="7">
        <dbReference type="Rhea" id="RHEA:12533"/>
    </physiologicalReaction>
</comment>
<dbReference type="EnsemblBacteria" id="AAM01866">
    <property type="protein sequence ID" value="AAM01866"/>
    <property type="gene ID" value="MK0651"/>
</dbReference>
<name>F1SVF3_METKA</name>
<comment type="pathway">
    <text evidence="2 8">One-carbon metabolism; methyl-coenzyme M reduction; methane from methyl-coenzyme M: step 1/1.</text>
</comment>
<dbReference type="InterPro" id="IPR015823">
    <property type="entry name" value="Me_CoM_Rdtase_asu_N_sub2"/>
</dbReference>
<dbReference type="OrthoDB" id="52873at2157"/>
<dbReference type="GO" id="GO:0050524">
    <property type="term" value="F:coenzyme-B sulfoethylthiotransferase activity"/>
    <property type="evidence" value="ECO:0007669"/>
    <property type="project" value="UniProtKB-UniRule"/>
</dbReference>
<evidence type="ECO:0000313" key="11">
    <source>
        <dbReference type="EMBL" id="AAM01866.1"/>
    </source>
</evidence>
<dbReference type="KEGG" id="mka:MK0651"/>
<feature type="domain" description="Methyl-coenzyme M reductase beta subunit N-terminal" evidence="10">
    <location>
        <begin position="7"/>
        <end position="188"/>
    </location>
</feature>
<dbReference type="PIRSF" id="PIRSF000263">
    <property type="entry name" value="Meth_CoM_rd_beta"/>
    <property type="match status" value="1"/>
</dbReference>
<evidence type="ECO:0000256" key="8">
    <source>
        <dbReference type="PIRNR" id="PIRNR000263"/>
    </source>
</evidence>
<comment type="similarity">
    <text evidence="3">Belongs to the methyl-coenzyme M reductase beta subunit family.</text>
</comment>
<dbReference type="SUPFAM" id="SSF48081">
    <property type="entry name" value="Methyl-coenzyme M reductase alpha and beta chain C-terminal domain"/>
    <property type="match status" value="1"/>
</dbReference>
<dbReference type="InterPro" id="IPR022679">
    <property type="entry name" value="Me_CoM_Rdtase_bsu_C"/>
</dbReference>
<keyword evidence="6 8" id="KW-0484">Methanogenesis</keyword>
<dbReference type="RefSeq" id="WP_011019021.1">
    <property type="nucleotide sequence ID" value="NC_003551.1"/>
</dbReference>
<dbReference type="EMBL" id="AE009439">
    <property type="protein sequence ID" value="AAM01866.1"/>
    <property type="molecule type" value="Genomic_DNA"/>
</dbReference>
<accession>F1SVF3</accession>
<dbReference type="EC" id="2.8.4.1" evidence="8"/>
<evidence type="ECO:0000256" key="7">
    <source>
        <dbReference type="ARBA" id="ARBA00047772"/>
    </source>
</evidence>
<dbReference type="Pfam" id="PF02241">
    <property type="entry name" value="MCR_beta"/>
    <property type="match status" value="1"/>
</dbReference>
<dbReference type="NCBIfam" id="TIGR03257">
    <property type="entry name" value="met_CoM_red_bet"/>
    <property type="match status" value="1"/>
</dbReference>
<reference evidence="11 12" key="1">
    <citation type="journal article" date="2002" name="Proc. Natl. Acad. Sci. U.S.A.">
        <title>The complete genome of hyperthermophile Methanopyrus kandleri AV19 and monophyly of archaeal methanogens.</title>
        <authorList>
            <person name="Slesarev A.I."/>
            <person name="Mezhevaya K.V."/>
            <person name="Makarova K.S."/>
            <person name="Polushin N.N."/>
            <person name="Shcherbinina O.V."/>
            <person name="Shakhova V.V."/>
            <person name="Belova G.I."/>
            <person name="Aravind L."/>
            <person name="Natale D.A."/>
            <person name="Rogozin I.B."/>
            <person name="Tatusov R.L."/>
            <person name="Wolf Y.I."/>
            <person name="Stetter K.O."/>
            <person name="Malykh A.G."/>
            <person name="Koonin E.V."/>
            <person name="Kozyavkin S.A."/>
        </authorList>
    </citation>
    <scope>NUCLEOTIDE SEQUENCE [LARGE SCALE GENOMIC DNA]</scope>
    <source>
        <strain evidence="12">AV19 / DSM 6324 / JCM 9639 / NBRC 100938</strain>
    </source>
</reference>
<protein>
    <recommendedName>
        <fullName evidence="8">Methyl-coenzyme M reductase subunit beta</fullName>
        <ecNumber evidence="8">2.8.4.1</ecNumber>
    </recommendedName>
    <alternativeName>
        <fullName evidence="8">Coenzyme-B sulfoethylthiotransferase beta</fullName>
    </alternativeName>
</protein>
<dbReference type="HOGENOM" id="CLU_617682_0_0_2"/>
<dbReference type="AlphaFoldDB" id="F1SVF3"/>
<comment type="subunit">
    <text evidence="4">MCR is a hexamer of two alpha, two beta, and two gamma chains, forming a dimer of heterotrimers.</text>
</comment>
<dbReference type="PaxDb" id="190192-MK0651"/>
<evidence type="ECO:0000256" key="4">
    <source>
        <dbReference type="ARBA" id="ARBA00011155"/>
    </source>
</evidence>
<evidence type="ECO:0000256" key="6">
    <source>
        <dbReference type="ARBA" id="ARBA00022994"/>
    </source>
</evidence>
<keyword evidence="5 8" id="KW-0808">Transferase</keyword>
<evidence type="ECO:0000256" key="3">
    <source>
        <dbReference type="ARBA" id="ARBA00010675"/>
    </source>
</evidence>
<dbReference type="SUPFAM" id="SSF55088">
    <property type="entry name" value="Methyl-coenzyme M reductase subunits"/>
    <property type="match status" value="1"/>
</dbReference>
<dbReference type="Pfam" id="PF02783">
    <property type="entry name" value="MCR_beta_N"/>
    <property type="match status" value="1"/>
</dbReference>
<dbReference type="InterPro" id="IPR022680">
    <property type="entry name" value="Me_CoM_Rdtase_bsu_N"/>
</dbReference>
<dbReference type="FunCoup" id="F1SVF3">
    <property type="interactions" value="66"/>
</dbReference>
<proteinExistence type="inferred from homology"/>
<dbReference type="UniPathway" id="UPA00646">
    <property type="reaction ID" value="UER00699"/>
</dbReference>
<dbReference type="PATRIC" id="fig|190192.8.peg.690"/>
<sequence>MAREAKDTVDLYDDRGNCVAEEVPIEVLSPMRNEAIQSIVNDIKRTVAIDLEGIENALQNATVGGKGMKIPGREMDVDIVDNAEAIADEIEKMIRVYEDDDTNVEPMYDGKRLLVQLPSERVKVMADPYSGTLQAGMAVVHAIIDVCEVDMWDANMVKAAVFGRYPQTIDYFGGNVASMLDVPMKQEGVGYALRNIMVNHIVAATRKNTMQAVCLAATLEQTAMFEMGDALGPFERLHLLGYAYQGLNADNMVYDIVKKHGKEGTVGTVVREVVERALEDGVIEVKEELPSGFKVYKANDMDLWNAYAAAGLVAAVMVNQGAARAAQGVSATILYYNDLLEYETGLPGVDFGRAEGTAVGFSFFSHSIYGGGGPGIFHGNHIVTRHSKGFAIPPVAAAMALDAGTQMFSPEVTSKLIGDVFGEIDEFREPMKYITEAAAEEAKR</sequence>
<dbReference type="SMR" id="F1SVF3"/>